<dbReference type="Pfam" id="PF26449">
    <property type="entry name" value="DUF8128"/>
    <property type="match status" value="1"/>
</dbReference>
<keyword evidence="1" id="KW-0812">Transmembrane</keyword>
<feature type="transmembrane region" description="Helical" evidence="1">
    <location>
        <begin position="27"/>
        <end position="52"/>
    </location>
</feature>
<dbReference type="AlphaFoldDB" id="A0A0G0YZR9"/>
<keyword evidence="1" id="KW-1133">Transmembrane helix</keyword>
<evidence type="ECO:0000259" key="2">
    <source>
        <dbReference type="Pfam" id="PF26449"/>
    </source>
</evidence>
<name>A0A0G0YZR9_9BACT</name>
<sequence length="479" mass="54471">MSFDFQTIIQNLETIFLELGQRHPAEIMVILFLKGGWVLFAIAIARGLWWVYVYNIQGKYFGSVKWALLAIDIPKENLQSIKAVEHIFAALWPFYETRNLIEKYIEGKFQLAFSLEIVSIGGYTQFLIRVPGSHKDIVEAAIYAQYPKAEITEVEDYALRYRNLRFPSEEHDLWGSEFTLMKPSPYLIKTYPSFEDILTQTFADPMASMLEVFGKIGKEEELWLQLVITPIKDGWKKEGYKIINKIIGAKPPSEQKGGALQAALIPLHYVANLFHELIVYGLGYEMGQEITTTKDNGAPNKMLYLTPEEKNAVEGITKKISKIAYQTKLRIVYLGKKGKLVKPRGAGASIGMLQQFSAVDQNSFMPIMKTMTKANYFFVKRRVTAKQNNILRNFRNRSQTGGWGRGFILNTEELASIFHFPVPEAVREGVKRVASKKEAPPIDLPDVIFADEQTESNGRYMNHLHSRSAKAEPPSNLPV</sequence>
<evidence type="ECO:0000256" key="1">
    <source>
        <dbReference type="SAM" id="Phobius"/>
    </source>
</evidence>
<evidence type="ECO:0000313" key="3">
    <source>
        <dbReference type="EMBL" id="KKS42014.1"/>
    </source>
</evidence>
<dbReference type="EMBL" id="LCCW01000021">
    <property type="protein sequence ID" value="KKS42014.1"/>
    <property type="molecule type" value="Genomic_DNA"/>
</dbReference>
<protein>
    <recommendedName>
        <fullName evidence="2">DUF8128 domain-containing protein</fullName>
    </recommendedName>
</protein>
<dbReference type="Proteomes" id="UP000034516">
    <property type="component" value="Unassembled WGS sequence"/>
</dbReference>
<keyword evidence="1" id="KW-0472">Membrane</keyword>
<feature type="domain" description="DUF8128" evidence="2">
    <location>
        <begin position="114"/>
        <end position="422"/>
    </location>
</feature>
<reference evidence="3 4" key="1">
    <citation type="journal article" date="2015" name="Nature">
        <title>rRNA introns, odd ribosomes, and small enigmatic genomes across a large radiation of phyla.</title>
        <authorList>
            <person name="Brown C.T."/>
            <person name="Hug L.A."/>
            <person name="Thomas B.C."/>
            <person name="Sharon I."/>
            <person name="Castelle C.J."/>
            <person name="Singh A."/>
            <person name="Wilkins M.J."/>
            <person name="Williams K.H."/>
            <person name="Banfield J.F."/>
        </authorList>
    </citation>
    <scope>NUCLEOTIDE SEQUENCE [LARGE SCALE GENOMIC DNA]</scope>
</reference>
<comment type="caution">
    <text evidence="3">The sequence shown here is derived from an EMBL/GenBank/DDBJ whole genome shotgun (WGS) entry which is preliminary data.</text>
</comment>
<evidence type="ECO:0000313" key="4">
    <source>
        <dbReference type="Proteomes" id="UP000034516"/>
    </source>
</evidence>
<dbReference type="InterPro" id="IPR058441">
    <property type="entry name" value="DUF8128"/>
</dbReference>
<accession>A0A0G0YZR9</accession>
<gene>
    <name evidence="3" type="ORF">UV02_C0021G0004</name>
</gene>
<organism evidence="3 4">
    <name type="scientific">Candidatus Kuenenbacteria bacterium GW2011_GWA2_42_15</name>
    <dbReference type="NCBI Taxonomy" id="1618677"/>
    <lineage>
        <taxon>Bacteria</taxon>
        <taxon>Candidatus Kueneniibacteriota</taxon>
    </lineage>
</organism>
<proteinExistence type="predicted"/>